<keyword evidence="8" id="KW-1185">Reference proteome</keyword>
<proteinExistence type="predicted"/>
<reference evidence="7 8" key="1">
    <citation type="submission" date="2023-07" db="EMBL/GenBank/DDBJ databases">
        <title>Sorghum-associated microbial communities from plants grown in Nebraska, USA.</title>
        <authorList>
            <person name="Schachtman D."/>
        </authorList>
    </citation>
    <scope>NUCLEOTIDE SEQUENCE [LARGE SCALE GENOMIC DNA]</scope>
    <source>
        <strain evidence="7 8">584</strain>
    </source>
</reference>
<evidence type="ECO:0000256" key="2">
    <source>
        <dbReference type="ARBA" id="ARBA00022475"/>
    </source>
</evidence>
<gene>
    <name evidence="7" type="ORF">E9232_006685</name>
</gene>
<feature type="transmembrane region" description="Helical" evidence="6">
    <location>
        <begin position="266"/>
        <end position="285"/>
    </location>
</feature>
<dbReference type="Proteomes" id="UP001262410">
    <property type="component" value="Unassembled WGS sequence"/>
</dbReference>
<keyword evidence="4 6" id="KW-1133">Transmembrane helix</keyword>
<feature type="transmembrane region" description="Helical" evidence="6">
    <location>
        <begin position="159"/>
        <end position="186"/>
    </location>
</feature>
<comment type="caution">
    <text evidence="7">The sequence shown here is derived from an EMBL/GenBank/DDBJ whole genome shotgun (WGS) entry which is preliminary data.</text>
</comment>
<dbReference type="Pfam" id="PF02653">
    <property type="entry name" value="BPD_transp_2"/>
    <property type="match status" value="1"/>
</dbReference>
<evidence type="ECO:0000256" key="6">
    <source>
        <dbReference type="SAM" id="Phobius"/>
    </source>
</evidence>
<dbReference type="PANTHER" id="PTHR32196">
    <property type="entry name" value="ABC TRANSPORTER PERMEASE PROTEIN YPHD-RELATED-RELATED"/>
    <property type="match status" value="1"/>
</dbReference>
<evidence type="ECO:0000256" key="3">
    <source>
        <dbReference type="ARBA" id="ARBA00022692"/>
    </source>
</evidence>
<feature type="transmembrane region" description="Helical" evidence="6">
    <location>
        <begin position="120"/>
        <end position="139"/>
    </location>
</feature>
<organism evidence="7 8">
    <name type="scientific">Inquilinus ginsengisoli</name>
    <dbReference type="NCBI Taxonomy" id="363840"/>
    <lineage>
        <taxon>Bacteria</taxon>
        <taxon>Pseudomonadati</taxon>
        <taxon>Pseudomonadota</taxon>
        <taxon>Alphaproteobacteria</taxon>
        <taxon>Rhodospirillales</taxon>
        <taxon>Rhodospirillaceae</taxon>
        <taxon>Inquilinus</taxon>
    </lineage>
</organism>
<sequence>MRAEAPTRLVERFGTPAALALIALGFGLARPDAFATAANLLAVTQQMAILAIVATAATFVMVIGEFDLSVGFVASLAGVLVVKLLAAGFGVAPSILLTLGACAAVGAVNGLVVHGLRAPSFIATLAIGTIVSGLAYWLSGGASLFQGIPAGFTVLARAAAGPVPVLTLWMLAVLLAAGGTLAATVFGRRLIAIGSNREAARLSGVAIGRPIVAVFAIAAGLSGLAGVLLAARLGSVQHTMGEGLLLPAYAAVFLGMTAFRGGRPNMLGTAVGVAIIAVLANGLTILNVEPFFQKMVTGAIIIAAVMLRRFGMAAAR</sequence>
<protein>
    <submittedName>
        <fullName evidence="7">Ribose transport system permease protein</fullName>
    </submittedName>
</protein>
<evidence type="ECO:0000256" key="1">
    <source>
        <dbReference type="ARBA" id="ARBA00004651"/>
    </source>
</evidence>
<dbReference type="CDD" id="cd06579">
    <property type="entry name" value="TM_PBP1_transp_AraH_like"/>
    <property type="match status" value="1"/>
</dbReference>
<keyword evidence="5 6" id="KW-0472">Membrane</keyword>
<evidence type="ECO:0000313" key="7">
    <source>
        <dbReference type="EMBL" id="MDR6294131.1"/>
    </source>
</evidence>
<name>A0ABU1JZT2_9PROT</name>
<evidence type="ECO:0000313" key="8">
    <source>
        <dbReference type="Proteomes" id="UP001262410"/>
    </source>
</evidence>
<feature type="transmembrane region" description="Helical" evidence="6">
    <location>
        <begin position="291"/>
        <end position="310"/>
    </location>
</feature>
<evidence type="ECO:0000256" key="5">
    <source>
        <dbReference type="ARBA" id="ARBA00023136"/>
    </source>
</evidence>
<comment type="subcellular location">
    <subcellularLocation>
        <location evidence="1">Cell membrane</location>
        <topology evidence="1">Multi-pass membrane protein</topology>
    </subcellularLocation>
</comment>
<accession>A0ABU1JZT2</accession>
<feature type="transmembrane region" description="Helical" evidence="6">
    <location>
        <begin position="243"/>
        <end position="259"/>
    </location>
</feature>
<feature type="transmembrane region" description="Helical" evidence="6">
    <location>
        <begin position="95"/>
        <end position="113"/>
    </location>
</feature>
<feature type="transmembrane region" description="Helical" evidence="6">
    <location>
        <begin position="70"/>
        <end position="89"/>
    </location>
</feature>
<keyword evidence="2" id="KW-1003">Cell membrane</keyword>
<keyword evidence="3 6" id="KW-0812">Transmembrane</keyword>
<dbReference type="InterPro" id="IPR001851">
    <property type="entry name" value="ABC_transp_permease"/>
</dbReference>
<dbReference type="EMBL" id="JAVDPW010000016">
    <property type="protein sequence ID" value="MDR6294131.1"/>
    <property type="molecule type" value="Genomic_DNA"/>
</dbReference>
<dbReference type="RefSeq" id="WP_309801555.1">
    <property type="nucleotide sequence ID" value="NZ_JAVDPW010000016.1"/>
</dbReference>
<feature type="transmembrane region" description="Helical" evidence="6">
    <location>
        <begin position="207"/>
        <end position="231"/>
    </location>
</feature>
<feature type="transmembrane region" description="Helical" evidence="6">
    <location>
        <begin position="47"/>
        <end position="63"/>
    </location>
</feature>
<evidence type="ECO:0000256" key="4">
    <source>
        <dbReference type="ARBA" id="ARBA00022989"/>
    </source>
</evidence>